<organism evidence="1 2">
    <name type="scientific">Cutibacterium granulosum</name>
    <dbReference type="NCBI Taxonomy" id="33011"/>
    <lineage>
        <taxon>Bacteria</taxon>
        <taxon>Bacillati</taxon>
        <taxon>Actinomycetota</taxon>
        <taxon>Actinomycetes</taxon>
        <taxon>Propionibacteriales</taxon>
        <taxon>Propionibacteriaceae</taxon>
        <taxon>Cutibacterium</taxon>
    </lineage>
</organism>
<dbReference type="RefSeq" id="WP_021104038.1">
    <property type="nucleotide sequence ID" value="NZ_JAWMSH010000072.1"/>
</dbReference>
<dbReference type="EC" id="3.1.3.-" evidence="1"/>
<protein>
    <submittedName>
        <fullName evidence="1">Phosphohistidine phosphatase sixA</fullName>
        <ecNumber evidence="1">3.1.3.-</ecNumber>
    </submittedName>
</protein>
<dbReference type="InterPro" id="IPR029033">
    <property type="entry name" value="His_PPase_superfam"/>
</dbReference>
<dbReference type="GO" id="GO:0016787">
    <property type="term" value="F:hydrolase activity"/>
    <property type="evidence" value="ECO:0007669"/>
    <property type="project" value="UniProtKB-KW"/>
</dbReference>
<evidence type="ECO:0000313" key="1">
    <source>
        <dbReference type="EMBL" id="SNV29088.1"/>
    </source>
</evidence>
<accession>A0A239W543</accession>
<dbReference type="AlphaFoldDB" id="A0A239W543"/>
<dbReference type="InterPro" id="IPR013078">
    <property type="entry name" value="His_Pase_superF_clade-1"/>
</dbReference>
<sequence length="164" mass="18337">MHTLLLMRHAQAAPMAATDHDRPLTAYGRRQAHEMGLQLADRRIDLAMVSSARRTQQTFEELEVDCRVETMRVLYGCTVPTMRQRISESLDDEVNTLLVIAHSPAIPQLAAQLSADPTDSQGQSILCHYPPATLTEIAVDGPWREISEEFATNTSLRGVWEPPM</sequence>
<dbReference type="Proteomes" id="UP000215332">
    <property type="component" value="Chromosome 1"/>
</dbReference>
<dbReference type="EMBL" id="LT906441">
    <property type="protein sequence ID" value="SNV29088.1"/>
    <property type="molecule type" value="Genomic_DNA"/>
</dbReference>
<dbReference type="CDD" id="cd07067">
    <property type="entry name" value="HP_PGM_like"/>
    <property type="match status" value="1"/>
</dbReference>
<proteinExistence type="predicted"/>
<dbReference type="Gene3D" id="3.40.50.1240">
    <property type="entry name" value="Phosphoglycerate mutase-like"/>
    <property type="match status" value="1"/>
</dbReference>
<keyword evidence="1" id="KW-0378">Hydrolase</keyword>
<dbReference type="SUPFAM" id="SSF53254">
    <property type="entry name" value="Phosphoglycerate mutase-like"/>
    <property type="match status" value="1"/>
</dbReference>
<evidence type="ECO:0000313" key="2">
    <source>
        <dbReference type="Proteomes" id="UP000215332"/>
    </source>
</evidence>
<dbReference type="eggNOG" id="COG2062">
    <property type="taxonomic scope" value="Bacteria"/>
</dbReference>
<reference evidence="1 2" key="1">
    <citation type="submission" date="2017-06" db="EMBL/GenBank/DDBJ databases">
        <authorList>
            <consortium name="Pathogen Informatics"/>
        </authorList>
    </citation>
    <scope>NUCLEOTIDE SEQUENCE [LARGE SCALE GENOMIC DNA]</scope>
    <source>
        <strain evidence="1 2">NCTC11865</strain>
    </source>
</reference>
<dbReference type="SMART" id="SM00855">
    <property type="entry name" value="PGAM"/>
    <property type="match status" value="1"/>
</dbReference>
<gene>
    <name evidence="1" type="primary">sixA</name>
    <name evidence="1" type="ORF">SAMEA4412665_00234</name>
</gene>
<dbReference type="Pfam" id="PF00300">
    <property type="entry name" value="His_Phos_1"/>
    <property type="match status" value="1"/>
</dbReference>
<name>A0A239W543_9ACTN</name>
<dbReference type="KEGG" id="cgrn:4412665_00234"/>